<evidence type="ECO:0000259" key="8">
    <source>
        <dbReference type="Pfam" id="PF01494"/>
    </source>
</evidence>
<keyword evidence="7" id="KW-0472">Membrane</keyword>
<keyword evidence="4" id="KW-0274">FAD</keyword>
<feature type="transmembrane region" description="Helical" evidence="7">
    <location>
        <begin position="21"/>
        <end position="41"/>
    </location>
</feature>
<evidence type="ECO:0000256" key="7">
    <source>
        <dbReference type="SAM" id="Phobius"/>
    </source>
</evidence>
<keyword evidence="3" id="KW-0285">Flavoprotein</keyword>
<dbReference type="Proteomes" id="UP000226431">
    <property type="component" value="Unassembled WGS sequence"/>
</dbReference>
<sequence>MWTNLSSSSHSNDQMNIKTTGRLRVIIVGAGIGGLTAALALNRAGIDFVIIEKHASVLEPMGSSITLTPGSQRILHQLGLLNKIKTLSRPYSRGVEVREPNGQVLSQVSLSTFAMMHGEGMIILQRDLFIRTLYEALPADSEFILGRSVVSVEHEAGAVRVHLSDGLSRTGHLVVGSDGVRGVVRVAMWKHADATAPGLIPREDREAVWCSWRSLWATCAEDERVTNDVIMSSHHNRSCTTVLSSLGSLTLGVMVKTGSAGRRSKRLPTYKAEEADEMAASVARLPLNESLTFGDLWAKKLRGGMTDIEVGVLNRWHYGRIVLVGDTAHSVTPAMAFGANLCMESVVELVNALHQAVVEAGNQVPTGFDLDRALSLYQKRQLPRAMTSAVGLCAC</sequence>
<evidence type="ECO:0000256" key="2">
    <source>
        <dbReference type="ARBA" id="ARBA00007992"/>
    </source>
</evidence>
<comment type="cofactor">
    <cofactor evidence="1">
        <name>FAD</name>
        <dbReference type="ChEBI" id="CHEBI:57692"/>
    </cofactor>
</comment>
<protein>
    <recommendedName>
        <fullName evidence="8">FAD-binding domain-containing protein</fullName>
    </recommendedName>
</protein>
<feature type="domain" description="FAD-binding" evidence="8">
    <location>
        <begin position="23"/>
        <end position="360"/>
    </location>
</feature>
<dbReference type="EMBL" id="NJES01000595">
    <property type="protein sequence ID" value="PHH70703.1"/>
    <property type="molecule type" value="Genomic_DNA"/>
</dbReference>
<dbReference type="InterPro" id="IPR002938">
    <property type="entry name" value="FAD-bd"/>
</dbReference>
<dbReference type="InterPro" id="IPR050562">
    <property type="entry name" value="FAD_mOase_fung"/>
</dbReference>
<dbReference type="PANTHER" id="PTHR47356">
    <property type="entry name" value="FAD-DEPENDENT MONOOXYGENASE ASQG-RELATED"/>
    <property type="match status" value="1"/>
</dbReference>
<comment type="similarity">
    <text evidence="2">Belongs to the paxM FAD-dependent monooxygenase family.</text>
</comment>
<organism evidence="9 10">
    <name type="scientific">Ophiocordyceps camponoti-rufipedis</name>
    <dbReference type="NCBI Taxonomy" id="2004952"/>
    <lineage>
        <taxon>Eukaryota</taxon>
        <taxon>Fungi</taxon>
        <taxon>Dikarya</taxon>
        <taxon>Ascomycota</taxon>
        <taxon>Pezizomycotina</taxon>
        <taxon>Sordariomycetes</taxon>
        <taxon>Hypocreomycetidae</taxon>
        <taxon>Hypocreales</taxon>
        <taxon>Ophiocordycipitaceae</taxon>
        <taxon>Ophiocordyceps</taxon>
    </lineage>
</organism>
<dbReference type="OrthoDB" id="2431938at2759"/>
<dbReference type="AlphaFoldDB" id="A0A2C5YSV1"/>
<accession>A0A2C5YSV1</accession>
<name>A0A2C5YSV1_9HYPO</name>
<evidence type="ECO:0000313" key="10">
    <source>
        <dbReference type="Proteomes" id="UP000226431"/>
    </source>
</evidence>
<dbReference type="InterPro" id="IPR036188">
    <property type="entry name" value="FAD/NAD-bd_sf"/>
</dbReference>
<dbReference type="STRING" id="2004952.A0A2C5YSV1"/>
<dbReference type="Pfam" id="PF01494">
    <property type="entry name" value="FAD_binding_3"/>
    <property type="match status" value="1"/>
</dbReference>
<dbReference type="Gene3D" id="3.50.50.60">
    <property type="entry name" value="FAD/NAD(P)-binding domain"/>
    <property type="match status" value="1"/>
</dbReference>
<evidence type="ECO:0000256" key="6">
    <source>
        <dbReference type="ARBA" id="ARBA00023033"/>
    </source>
</evidence>
<gene>
    <name evidence="9" type="ORF">CDD80_5787</name>
</gene>
<dbReference type="PANTHER" id="PTHR47356:SF2">
    <property type="entry name" value="FAD-BINDING DOMAIN-CONTAINING PROTEIN-RELATED"/>
    <property type="match status" value="1"/>
</dbReference>
<dbReference type="GO" id="GO:0004497">
    <property type="term" value="F:monooxygenase activity"/>
    <property type="evidence" value="ECO:0007669"/>
    <property type="project" value="UniProtKB-KW"/>
</dbReference>
<keyword evidence="7" id="KW-0812">Transmembrane</keyword>
<evidence type="ECO:0000256" key="4">
    <source>
        <dbReference type="ARBA" id="ARBA00022827"/>
    </source>
</evidence>
<dbReference type="SUPFAM" id="SSF51905">
    <property type="entry name" value="FAD/NAD(P)-binding domain"/>
    <property type="match status" value="1"/>
</dbReference>
<reference evidence="9 10" key="1">
    <citation type="submission" date="2017-06" db="EMBL/GenBank/DDBJ databases">
        <title>Ant-infecting Ophiocordyceps genomes reveal a high diversity of potential behavioral manipulation genes and a possible major role for enterotoxins.</title>
        <authorList>
            <person name="De Bekker C."/>
            <person name="Evans H.C."/>
            <person name="Brachmann A."/>
            <person name="Hughes D.P."/>
        </authorList>
    </citation>
    <scope>NUCLEOTIDE SEQUENCE [LARGE SCALE GENOMIC DNA]</scope>
    <source>
        <strain evidence="9 10">Map16</strain>
    </source>
</reference>
<evidence type="ECO:0000313" key="9">
    <source>
        <dbReference type="EMBL" id="PHH70703.1"/>
    </source>
</evidence>
<evidence type="ECO:0000256" key="3">
    <source>
        <dbReference type="ARBA" id="ARBA00022630"/>
    </source>
</evidence>
<comment type="caution">
    <text evidence="9">The sequence shown here is derived from an EMBL/GenBank/DDBJ whole genome shotgun (WGS) entry which is preliminary data.</text>
</comment>
<dbReference type="PRINTS" id="PR00420">
    <property type="entry name" value="RNGMNOXGNASE"/>
</dbReference>
<keyword evidence="5" id="KW-0560">Oxidoreductase</keyword>
<dbReference type="GO" id="GO:0071949">
    <property type="term" value="F:FAD binding"/>
    <property type="evidence" value="ECO:0007669"/>
    <property type="project" value="InterPro"/>
</dbReference>
<proteinExistence type="inferred from homology"/>
<keyword evidence="7" id="KW-1133">Transmembrane helix</keyword>
<keyword evidence="6" id="KW-0503">Monooxygenase</keyword>
<evidence type="ECO:0000256" key="5">
    <source>
        <dbReference type="ARBA" id="ARBA00023002"/>
    </source>
</evidence>
<evidence type="ECO:0000256" key="1">
    <source>
        <dbReference type="ARBA" id="ARBA00001974"/>
    </source>
</evidence>
<keyword evidence="10" id="KW-1185">Reference proteome</keyword>